<evidence type="ECO:0000256" key="3">
    <source>
        <dbReference type="ARBA" id="ARBA00022692"/>
    </source>
</evidence>
<name>A0ABT3KVW3_9BURK</name>
<keyword evidence="8" id="KW-1185">Reference proteome</keyword>
<dbReference type="Pfam" id="PF02653">
    <property type="entry name" value="BPD_transp_2"/>
    <property type="match status" value="1"/>
</dbReference>
<accession>A0ABT3KVW3</accession>
<dbReference type="CDD" id="cd06579">
    <property type="entry name" value="TM_PBP1_transp_AraH_like"/>
    <property type="match status" value="1"/>
</dbReference>
<evidence type="ECO:0000256" key="4">
    <source>
        <dbReference type="ARBA" id="ARBA00022989"/>
    </source>
</evidence>
<dbReference type="InterPro" id="IPR001851">
    <property type="entry name" value="ABC_transp_permease"/>
</dbReference>
<feature type="transmembrane region" description="Helical" evidence="6">
    <location>
        <begin position="274"/>
        <end position="302"/>
    </location>
</feature>
<evidence type="ECO:0000313" key="8">
    <source>
        <dbReference type="Proteomes" id="UP001208935"/>
    </source>
</evidence>
<feature type="transmembrane region" description="Helical" evidence="6">
    <location>
        <begin position="138"/>
        <end position="160"/>
    </location>
</feature>
<keyword evidence="5 6" id="KW-0472">Membrane</keyword>
<protein>
    <submittedName>
        <fullName evidence="7">ABC transporter permease</fullName>
    </submittedName>
</protein>
<evidence type="ECO:0000256" key="5">
    <source>
        <dbReference type="ARBA" id="ARBA00023136"/>
    </source>
</evidence>
<feature type="transmembrane region" description="Helical" evidence="6">
    <location>
        <begin position="232"/>
        <end position="253"/>
    </location>
</feature>
<evidence type="ECO:0000256" key="1">
    <source>
        <dbReference type="ARBA" id="ARBA00004651"/>
    </source>
</evidence>
<comment type="caution">
    <text evidence="7">The sequence shown here is derived from an EMBL/GenBank/DDBJ whole genome shotgun (WGS) entry which is preliminary data.</text>
</comment>
<proteinExistence type="predicted"/>
<dbReference type="RefSeq" id="WP_265282679.1">
    <property type="nucleotide sequence ID" value="NZ_QZCW01000003.1"/>
</dbReference>
<reference evidence="8" key="1">
    <citation type="submission" date="2023-07" db="EMBL/GenBank/DDBJ databases">
        <title>Verminephrobacter genomes.</title>
        <authorList>
            <person name="Lund M.B."/>
        </authorList>
    </citation>
    <scope>NUCLEOTIDE SEQUENCE [LARGE SCALE GENOMIC DNA]</scope>
    <source>
        <strain evidence="8">AtM5-05</strain>
    </source>
</reference>
<keyword evidence="2" id="KW-1003">Cell membrane</keyword>
<feature type="transmembrane region" description="Helical" evidence="6">
    <location>
        <begin position="181"/>
        <end position="203"/>
    </location>
</feature>
<evidence type="ECO:0000256" key="2">
    <source>
        <dbReference type="ARBA" id="ARBA00022475"/>
    </source>
</evidence>
<dbReference type="Proteomes" id="UP001208935">
    <property type="component" value="Unassembled WGS sequence"/>
</dbReference>
<dbReference type="GeneID" id="77323555"/>
<dbReference type="PANTHER" id="PTHR32196">
    <property type="entry name" value="ABC TRANSPORTER PERMEASE PROTEIN YPHD-RELATED-RELATED"/>
    <property type="match status" value="1"/>
</dbReference>
<evidence type="ECO:0000313" key="7">
    <source>
        <dbReference type="EMBL" id="MCW5322376.1"/>
    </source>
</evidence>
<gene>
    <name evidence="7" type="ORF">D5039_14805</name>
</gene>
<feature type="transmembrane region" description="Helical" evidence="6">
    <location>
        <begin position="34"/>
        <end position="51"/>
    </location>
</feature>
<sequence>MTTIPPIIPTPSPAGLASAQPPPLLARLLRRQETVLFLCLVLVIAFFSFAVENFFSARNLGNVLGQASLALVAGIGCAIVFISGEVDISIGALLATVALPLILIMNGTGSLALGIGGALLLGLLIGSLNAFLSACAGINSLIVTLGTMFMLRGGVYLYTGQRAIPDERSLESFIMLSDGRLFGLIPYSAVIALVLLCAFAYVMRYRSFGRHIYAVGGNAEVARLAGHDVRRVKFTCFIISALLATVAGIILAARVGSAQHTAGLNFEFQVVAATVLGGVSLAGGIGSLGGMALGVLILQFLSNGLRGLGLPTEWQLIVTGMIIIAAVAFDAAKSQRSTRSLA</sequence>
<keyword evidence="3 6" id="KW-0812">Transmembrane</keyword>
<evidence type="ECO:0000256" key="6">
    <source>
        <dbReference type="SAM" id="Phobius"/>
    </source>
</evidence>
<feature type="transmembrane region" description="Helical" evidence="6">
    <location>
        <begin position="63"/>
        <end position="82"/>
    </location>
</feature>
<keyword evidence="4 6" id="KW-1133">Transmembrane helix</keyword>
<comment type="subcellular location">
    <subcellularLocation>
        <location evidence="1">Cell membrane</location>
        <topology evidence="1">Multi-pass membrane protein</topology>
    </subcellularLocation>
</comment>
<dbReference type="EMBL" id="QZCW01000003">
    <property type="protein sequence ID" value="MCW5322376.1"/>
    <property type="molecule type" value="Genomic_DNA"/>
</dbReference>
<feature type="transmembrane region" description="Helical" evidence="6">
    <location>
        <begin position="111"/>
        <end position="132"/>
    </location>
</feature>
<organism evidence="7 8">
    <name type="scientific">Verminephrobacter aporrectodeae subsp. tuberculatae</name>
    <dbReference type="NCBI Taxonomy" id="1110392"/>
    <lineage>
        <taxon>Bacteria</taxon>
        <taxon>Pseudomonadati</taxon>
        <taxon>Pseudomonadota</taxon>
        <taxon>Betaproteobacteria</taxon>
        <taxon>Burkholderiales</taxon>
        <taxon>Comamonadaceae</taxon>
        <taxon>Verminephrobacter</taxon>
    </lineage>
</organism>
<feature type="transmembrane region" description="Helical" evidence="6">
    <location>
        <begin position="314"/>
        <end position="332"/>
    </location>
</feature>